<accession>A0A0F7ZP12</accession>
<keyword evidence="2" id="KW-0964">Secreted</keyword>
<gene>
    <name evidence="3" type="ORF">HIM_05812</name>
</gene>
<dbReference type="EMBL" id="KQ030523">
    <property type="protein sequence ID" value="KJZ74695.1"/>
    <property type="molecule type" value="Genomic_DNA"/>
</dbReference>
<keyword evidence="2" id="KW-0134">Cell wall</keyword>
<keyword evidence="2" id="KW-0732">Signal</keyword>
<comment type="subcellular location">
    <subcellularLocation>
        <location evidence="2">Secreted</location>
        <location evidence="2">Cell wall</location>
    </subcellularLocation>
</comment>
<keyword evidence="1 2" id="KW-1015">Disulfide bond</keyword>
<comment type="similarity">
    <text evidence="2">Belongs to the fungal hydrophobin family.</text>
</comment>
<evidence type="ECO:0000256" key="1">
    <source>
        <dbReference type="ARBA" id="ARBA00023157"/>
    </source>
</evidence>
<dbReference type="Proteomes" id="UP000054481">
    <property type="component" value="Unassembled WGS sequence"/>
</dbReference>
<dbReference type="CDD" id="cd23507">
    <property type="entry name" value="hydrophobin_I"/>
    <property type="match status" value="1"/>
</dbReference>
<dbReference type="Pfam" id="PF01185">
    <property type="entry name" value="Hydrophobin"/>
    <property type="match status" value="1"/>
</dbReference>
<name>A0A0F7ZP12_9HYPO</name>
<dbReference type="SMART" id="SM00075">
    <property type="entry name" value="HYDRO"/>
    <property type="match status" value="1"/>
</dbReference>
<feature type="signal peptide" evidence="2">
    <location>
        <begin position="1"/>
        <end position="18"/>
    </location>
</feature>
<dbReference type="InterPro" id="IPR001338">
    <property type="entry name" value="Class_I_Hydrophobin"/>
</dbReference>
<protein>
    <recommendedName>
        <fullName evidence="2">Hydrophobin</fullName>
    </recommendedName>
</protein>
<dbReference type="OrthoDB" id="4225815at2759"/>
<sequence length="117" mass="12035">MYAAVIVLTAILASITGAAPSVQHGGHGPKKNAVGNQKVGDVCGNGNQVKCCNKKVQNHAGGLLGDLDLLDLQCNDVDVPVIGVTNLIKEKCKMQAVCCGQINQNGLINAGCTPLEL</sequence>
<evidence type="ECO:0000256" key="2">
    <source>
        <dbReference type="RuleBase" id="RU365009"/>
    </source>
</evidence>
<evidence type="ECO:0000313" key="3">
    <source>
        <dbReference type="EMBL" id="KJZ74695.1"/>
    </source>
</evidence>
<keyword evidence="4" id="KW-1185">Reference proteome</keyword>
<feature type="chain" id="PRO_5013987399" description="Hydrophobin" evidence="2">
    <location>
        <begin position="19"/>
        <end position="117"/>
    </location>
</feature>
<dbReference type="AlphaFoldDB" id="A0A0F7ZP12"/>
<proteinExistence type="inferred from homology"/>
<organism evidence="3 4">
    <name type="scientific">Hirsutella minnesotensis 3608</name>
    <dbReference type="NCBI Taxonomy" id="1043627"/>
    <lineage>
        <taxon>Eukaryota</taxon>
        <taxon>Fungi</taxon>
        <taxon>Dikarya</taxon>
        <taxon>Ascomycota</taxon>
        <taxon>Pezizomycotina</taxon>
        <taxon>Sordariomycetes</taxon>
        <taxon>Hypocreomycetidae</taxon>
        <taxon>Hypocreales</taxon>
        <taxon>Ophiocordycipitaceae</taxon>
        <taxon>Hirsutella</taxon>
    </lineage>
</organism>
<dbReference type="GO" id="GO:0005199">
    <property type="term" value="F:structural constituent of cell wall"/>
    <property type="evidence" value="ECO:0007669"/>
    <property type="project" value="InterPro"/>
</dbReference>
<dbReference type="GO" id="GO:0009277">
    <property type="term" value="C:fungal-type cell wall"/>
    <property type="evidence" value="ECO:0007669"/>
    <property type="project" value="InterPro"/>
</dbReference>
<reference evidence="3 4" key="1">
    <citation type="journal article" date="2014" name="Genome Biol. Evol.">
        <title>Comparative genomics and transcriptomics analyses reveal divergent lifestyle features of nematode endoparasitic fungus Hirsutella minnesotensis.</title>
        <authorList>
            <person name="Lai Y."/>
            <person name="Liu K."/>
            <person name="Zhang X."/>
            <person name="Zhang X."/>
            <person name="Li K."/>
            <person name="Wang N."/>
            <person name="Shu C."/>
            <person name="Wu Y."/>
            <person name="Wang C."/>
            <person name="Bushley K.E."/>
            <person name="Xiang M."/>
            <person name="Liu X."/>
        </authorList>
    </citation>
    <scope>NUCLEOTIDE SEQUENCE [LARGE SCALE GENOMIC DNA]</scope>
    <source>
        <strain evidence="3 4">3608</strain>
    </source>
</reference>
<evidence type="ECO:0000313" key="4">
    <source>
        <dbReference type="Proteomes" id="UP000054481"/>
    </source>
</evidence>